<proteinExistence type="predicted"/>
<dbReference type="EMBL" id="BARU01013178">
    <property type="protein sequence ID" value="GAH33825.1"/>
    <property type="molecule type" value="Genomic_DNA"/>
</dbReference>
<sequence>MYPRQGVSAGWLLPDYMTDRLSASPEYLELLRMAYDLKYRDEKERAGCPHEGGDHGHHQTGSADE</sequence>
<evidence type="ECO:0000313" key="2">
    <source>
        <dbReference type="EMBL" id="GAH33825.1"/>
    </source>
</evidence>
<organism evidence="2">
    <name type="scientific">marine sediment metagenome</name>
    <dbReference type="NCBI Taxonomy" id="412755"/>
    <lineage>
        <taxon>unclassified sequences</taxon>
        <taxon>metagenomes</taxon>
        <taxon>ecological metagenomes</taxon>
    </lineage>
</organism>
<comment type="caution">
    <text evidence="2">The sequence shown here is derived from an EMBL/GenBank/DDBJ whole genome shotgun (WGS) entry which is preliminary data.</text>
</comment>
<dbReference type="AlphaFoldDB" id="X1FMS4"/>
<reference evidence="2" key="1">
    <citation type="journal article" date="2014" name="Front. Microbiol.">
        <title>High frequency of phylogenetically diverse reductive dehalogenase-homologous genes in deep subseafloor sedimentary metagenomes.</title>
        <authorList>
            <person name="Kawai M."/>
            <person name="Futagami T."/>
            <person name="Toyoda A."/>
            <person name="Takaki Y."/>
            <person name="Nishi S."/>
            <person name="Hori S."/>
            <person name="Arai W."/>
            <person name="Tsubouchi T."/>
            <person name="Morono Y."/>
            <person name="Uchiyama I."/>
            <person name="Ito T."/>
            <person name="Fujiyama A."/>
            <person name="Inagaki F."/>
            <person name="Takami H."/>
        </authorList>
    </citation>
    <scope>NUCLEOTIDE SEQUENCE</scope>
    <source>
        <strain evidence="2">Expedition CK06-06</strain>
    </source>
</reference>
<protein>
    <submittedName>
        <fullName evidence="2">Uncharacterized protein</fullName>
    </submittedName>
</protein>
<name>X1FMS4_9ZZZZ</name>
<feature type="region of interest" description="Disordered" evidence="1">
    <location>
        <begin position="45"/>
        <end position="65"/>
    </location>
</feature>
<gene>
    <name evidence="2" type="ORF">S03H2_23945</name>
</gene>
<feature type="compositionally biased region" description="Basic and acidic residues" evidence="1">
    <location>
        <begin position="45"/>
        <end position="57"/>
    </location>
</feature>
<accession>X1FMS4</accession>
<evidence type="ECO:0000256" key="1">
    <source>
        <dbReference type="SAM" id="MobiDB-lite"/>
    </source>
</evidence>